<dbReference type="EMBL" id="BLAE01000019">
    <property type="protein sequence ID" value="GES10058.1"/>
    <property type="molecule type" value="Genomic_DNA"/>
</dbReference>
<protein>
    <recommendedName>
        <fullName evidence="10">Transglycosylase</fullName>
    </recommendedName>
</protein>
<evidence type="ECO:0000313" key="9">
    <source>
        <dbReference type="Proteomes" id="UP000331127"/>
    </source>
</evidence>
<accession>A0A5M3WV92</accession>
<evidence type="ECO:0000256" key="4">
    <source>
        <dbReference type="ARBA" id="ARBA00022692"/>
    </source>
</evidence>
<gene>
    <name evidence="8" type="ORF">Amac_036550</name>
</gene>
<keyword evidence="6 7" id="KW-0472">Membrane</keyword>
<name>A0A5M3WV92_9ACTN</name>
<dbReference type="Proteomes" id="UP000331127">
    <property type="component" value="Unassembled WGS sequence"/>
</dbReference>
<keyword evidence="3" id="KW-1003">Cell membrane</keyword>
<dbReference type="PANTHER" id="PTHR33884">
    <property type="entry name" value="UPF0410 PROTEIN YMGE"/>
    <property type="match status" value="1"/>
</dbReference>
<dbReference type="PANTHER" id="PTHR33884:SF3">
    <property type="entry name" value="UPF0410 PROTEIN YMGE"/>
    <property type="match status" value="1"/>
</dbReference>
<dbReference type="OrthoDB" id="3483802at2"/>
<feature type="transmembrane region" description="Helical" evidence="7">
    <location>
        <begin position="65"/>
        <end position="81"/>
    </location>
</feature>
<keyword evidence="4 7" id="KW-0812">Transmembrane</keyword>
<evidence type="ECO:0000256" key="3">
    <source>
        <dbReference type="ARBA" id="ARBA00022475"/>
    </source>
</evidence>
<dbReference type="AlphaFoldDB" id="A0A5M3WV92"/>
<evidence type="ECO:0000256" key="7">
    <source>
        <dbReference type="SAM" id="Phobius"/>
    </source>
</evidence>
<comment type="similarity">
    <text evidence="2">Belongs to the UPF0410 family.</text>
</comment>
<dbReference type="GO" id="GO:0005886">
    <property type="term" value="C:plasma membrane"/>
    <property type="evidence" value="ECO:0007669"/>
    <property type="project" value="UniProtKB-SubCell"/>
</dbReference>
<keyword evidence="5 7" id="KW-1133">Transmembrane helix</keyword>
<organism evidence="8 9">
    <name type="scientific">Acrocarpospora macrocephala</name>
    <dbReference type="NCBI Taxonomy" id="150177"/>
    <lineage>
        <taxon>Bacteria</taxon>
        <taxon>Bacillati</taxon>
        <taxon>Actinomycetota</taxon>
        <taxon>Actinomycetes</taxon>
        <taxon>Streptosporangiales</taxon>
        <taxon>Streptosporangiaceae</taxon>
        <taxon>Acrocarpospora</taxon>
    </lineage>
</organism>
<evidence type="ECO:0000256" key="5">
    <source>
        <dbReference type="ARBA" id="ARBA00022989"/>
    </source>
</evidence>
<evidence type="ECO:0000256" key="6">
    <source>
        <dbReference type="ARBA" id="ARBA00023136"/>
    </source>
</evidence>
<keyword evidence="9" id="KW-1185">Reference proteome</keyword>
<feature type="transmembrane region" description="Helical" evidence="7">
    <location>
        <begin position="6"/>
        <end position="23"/>
    </location>
</feature>
<reference evidence="8 9" key="1">
    <citation type="submission" date="2019-10" db="EMBL/GenBank/DDBJ databases">
        <title>Whole genome shotgun sequence of Acrocarpospora macrocephala NBRC 16266.</title>
        <authorList>
            <person name="Ichikawa N."/>
            <person name="Kimura A."/>
            <person name="Kitahashi Y."/>
            <person name="Komaki H."/>
            <person name="Oguchi A."/>
        </authorList>
    </citation>
    <scope>NUCLEOTIDE SEQUENCE [LARGE SCALE GENOMIC DNA]</scope>
    <source>
        <strain evidence="8 9">NBRC 16266</strain>
    </source>
</reference>
<dbReference type="InterPro" id="IPR007341">
    <property type="entry name" value="Transgly_assoc"/>
</dbReference>
<evidence type="ECO:0000256" key="2">
    <source>
        <dbReference type="ARBA" id="ARBA00011006"/>
    </source>
</evidence>
<proteinExistence type="inferred from homology"/>
<evidence type="ECO:0000256" key="1">
    <source>
        <dbReference type="ARBA" id="ARBA00004651"/>
    </source>
</evidence>
<comment type="caution">
    <text evidence="8">The sequence shown here is derived from an EMBL/GenBank/DDBJ whole genome shotgun (WGS) entry which is preliminary data.</text>
</comment>
<sequence length="87" mass="9174">MIGSIISAVIIGAIIGGLARLILPGRQNISWSLTVIVGIVAALIGTLIAYWLGFANTRGIDWWEHILQLVLAIIGVGAVASRRPSSQ</sequence>
<evidence type="ECO:0000313" key="8">
    <source>
        <dbReference type="EMBL" id="GES10058.1"/>
    </source>
</evidence>
<evidence type="ECO:0008006" key="10">
    <source>
        <dbReference type="Google" id="ProtNLM"/>
    </source>
</evidence>
<feature type="transmembrane region" description="Helical" evidence="7">
    <location>
        <begin position="30"/>
        <end position="53"/>
    </location>
</feature>
<comment type="subcellular location">
    <subcellularLocation>
        <location evidence="1">Cell membrane</location>
        <topology evidence="1">Multi-pass membrane protein</topology>
    </subcellularLocation>
</comment>